<dbReference type="Gene3D" id="1.10.150.240">
    <property type="entry name" value="Putative phosphatase, domain 2"/>
    <property type="match status" value="1"/>
</dbReference>
<dbReference type="SFLD" id="SFLDG01129">
    <property type="entry name" value="C1.5:_HAD__Beta-PGM__Phosphata"/>
    <property type="match status" value="1"/>
</dbReference>
<accession>A0A162E4C5</accession>
<evidence type="ECO:0000313" key="1">
    <source>
        <dbReference type="EMBL" id="KZS65377.1"/>
    </source>
</evidence>
<evidence type="ECO:0000313" key="2">
    <source>
        <dbReference type="Proteomes" id="UP000077342"/>
    </source>
</evidence>
<dbReference type="InterPro" id="IPR023214">
    <property type="entry name" value="HAD_sf"/>
</dbReference>
<dbReference type="PANTHER" id="PTHR43434">
    <property type="entry name" value="PHOSPHOGLYCOLATE PHOSPHATASE"/>
    <property type="match status" value="1"/>
</dbReference>
<dbReference type="RefSeq" id="WP_036419514.1">
    <property type="nucleotide sequence ID" value="NZ_CP089224.1"/>
</dbReference>
<dbReference type="SFLD" id="SFLDS00003">
    <property type="entry name" value="Haloacid_Dehalogenase"/>
    <property type="match status" value="1"/>
</dbReference>
<dbReference type="InterPro" id="IPR006439">
    <property type="entry name" value="HAD-SF_hydro_IA"/>
</dbReference>
<dbReference type="GO" id="GO:0008967">
    <property type="term" value="F:phosphoglycolate phosphatase activity"/>
    <property type="evidence" value="ECO:0007669"/>
    <property type="project" value="TreeGrafter"/>
</dbReference>
<dbReference type="SUPFAM" id="SSF56784">
    <property type="entry name" value="HAD-like"/>
    <property type="match status" value="1"/>
</dbReference>
<dbReference type="InterPro" id="IPR041492">
    <property type="entry name" value="HAD_2"/>
</dbReference>
<keyword evidence="2" id="KW-1185">Reference proteome</keyword>
<proteinExistence type="predicted"/>
<dbReference type="InterPro" id="IPR036412">
    <property type="entry name" value="HAD-like_sf"/>
</dbReference>
<comment type="caution">
    <text evidence="1">The sequence shown here is derived from an EMBL/GenBank/DDBJ whole genome shotgun (WGS) entry which is preliminary data.</text>
</comment>
<organism evidence="1 2">
    <name type="scientific">Mycobacterium ostraviense</name>
    <dbReference type="NCBI Taxonomy" id="2738409"/>
    <lineage>
        <taxon>Bacteria</taxon>
        <taxon>Bacillati</taxon>
        <taxon>Actinomycetota</taxon>
        <taxon>Actinomycetes</taxon>
        <taxon>Mycobacteriales</taxon>
        <taxon>Mycobacteriaceae</taxon>
        <taxon>Mycobacterium</taxon>
    </lineage>
</organism>
<dbReference type="Proteomes" id="UP000077342">
    <property type="component" value="Unassembled WGS sequence"/>
</dbReference>
<reference evidence="2" key="1">
    <citation type="submission" date="2016-04" db="EMBL/GenBank/DDBJ databases">
        <authorList>
            <person name="Strapagiel D."/>
            <person name="Borowka P."/>
            <person name="Marciniak B."/>
            <person name="Bakula Z."/>
            <person name="Van Ingen J."/>
            <person name="Safianowska A."/>
            <person name="Dziadek J."/>
            <person name="Jagielski T."/>
        </authorList>
    </citation>
    <scope>NUCLEOTIDE SEQUENCE [LARGE SCALE GENOMIC DNA]</scope>
    <source>
        <strain evidence="2">1010001458</strain>
    </source>
</reference>
<gene>
    <name evidence="1" type="ORF">A4G28_25230</name>
</gene>
<dbReference type="GO" id="GO:0005829">
    <property type="term" value="C:cytosol"/>
    <property type="evidence" value="ECO:0007669"/>
    <property type="project" value="TreeGrafter"/>
</dbReference>
<sequence>MVPNPSPNSTGAILFDLDGTLVDSAPTMTRGLNEMARRRGAPPVEIASVRRWVSLGGEAMLRGAFGMQTDPIGDLDQFRDILRRQRADPTDLYPGVHAMLTALRKRGYRTAICTNKREEIAVAYVAGLGIAAYFDVIVGGAPGRELKPDPLLAHMALKQLGAQADEAILVGDSEIDADTAIAAGLRFVLVTFGYPHGNIDAIPADARLNSFDALPFLVSSMSAHRCTRQAEGTRG</sequence>
<dbReference type="GO" id="GO:0006281">
    <property type="term" value="P:DNA repair"/>
    <property type="evidence" value="ECO:0007669"/>
    <property type="project" value="TreeGrafter"/>
</dbReference>
<dbReference type="PANTHER" id="PTHR43434:SF1">
    <property type="entry name" value="PHOSPHOGLYCOLATE PHOSPHATASE"/>
    <property type="match status" value="1"/>
</dbReference>
<dbReference type="PRINTS" id="PR00413">
    <property type="entry name" value="HADHALOGNASE"/>
</dbReference>
<dbReference type="AlphaFoldDB" id="A0A162E4C5"/>
<dbReference type="Pfam" id="PF13419">
    <property type="entry name" value="HAD_2"/>
    <property type="match status" value="1"/>
</dbReference>
<dbReference type="Gene3D" id="3.40.50.1000">
    <property type="entry name" value="HAD superfamily/HAD-like"/>
    <property type="match status" value="1"/>
</dbReference>
<dbReference type="SFLD" id="SFLDG01135">
    <property type="entry name" value="C1.5.6:_HAD__Beta-PGM__Phospha"/>
    <property type="match status" value="1"/>
</dbReference>
<protein>
    <recommendedName>
        <fullName evidence="3">Phosphoglycolate phosphatase</fullName>
    </recommendedName>
</protein>
<evidence type="ECO:0008006" key="3">
    <source>
        <dbReference type="Google" id="ProtNLM"/>
    </source>
</evidence>
<dbReference type="NCBIfam" id="TIGR01509">
    <property type="entry name" value="HAD-SF-IA-v3"/>
    <property type="match status" value="1"/>
</dbReference>
<dbReference type="EMBL" id="LWCI01000066">
    <property type="protein sequence ID" value="KZS65377.1"/>
    <property type="molecule type" value="Genomic_DNA"/>
</dbReference>
<dbReference type="InterPro" id="IPR023198">
    <property type="entry name" value="PGP-like_dom2"/>
</dbReference>
<name>A0A162E4C5_9MYCO</name>
<dbReference type="InterPro" id="IPR050155">
    <property type="entry name" value="HAD-like_hydrolase_sf"/>
</dbReference>